<proteinExistence type="predicted"/>
<comment type="caution">
    <text evidence="2">The sequence shown here is derived from an EMBL/GenBank/DDBJ whole genome shotgun (WGS) entry which is preliminary data.</text>
</comment>
<dbReference type="Proteomes" id="UP000295832">
    <property type="component" value="Unassembled WGS sequence"/>
</dbReference>
<dbReference type="SUPFAM" id="SSF49265">
    <property type="entry name" value="Fibronectin type III"/>
    <property type="match status" value="1"/>
</dbReference>
<sequence>MKLLESKRGLILILLTVVCLLFVGCSNDDTEDISHGDEYLKVSFTLPGSKAQIASLGDSLNKVKVTIVNTEDDSDKQEDSKKIENINEDVVFSFSDLKIGAKYNVIVEGYEVVEGDKEYCIYKGSQISDQIAEEEITLVDVKVNLTDSEGLVLITDKPDDYVSAKAVLLPEDNGLETGFVEREDAKLKAEFGAIPAGTYSIGISWNGAEELEIVKENFDLLAGRVTTLLLSINDEGSLDIDVDWDTAPSVPSNLGAVYSDTGVDLTWDSVEGADGYLLFRGDSSDKYDRILTTKLITENSYTDALKIDPTTANKYYYWIQAYREGLGSDLSEPVTPIEPGKLELNIQQPVDNNANKIPDVTIEYKEEGATSFTEISVGSIEVEAGNYVVRASKDGYETWEDSVEVIEQSVTVSPVLTEEAVSKYDLTIAQPVDGDGNKLSGVRIEYKEESASSYTEISVGTIEVEAGTYVVRASKDGYNNWQKSVIVNQAITINPILTEEGSSVDGYYATNPNGQVGQYKTITDLSDWTEDMKIVQGVIADTPRSWRGYHEIPDPDLYALFAAWDDENLYLMVEIPNIDEADTIDHDASFAGSQFLPMGWALNTGKRVSGTGLMANGNNVWTEDKFYEFQGGVDTLIMHHPRLGVGEPGLFFTDDNGEFSYEEGEYLFSFPDAGIERDVYFNESISEKMWAAVVPGEGMAGLGGKDSTDMSTYDYIDVKAEGKKASAYQITIPLVSLEIDRNYLETTGISVAVFSTFGESIMDVLPWDPTMIDNAKEPYGPDSSTSFEKEDYDNINAPLARVGN</sequence>
<reference evidence="2 3" key="1">
    <citation type="submission" date="2019-03" db="EMBL/GenBank/DDBJ databases">
        <title>Subsurface microbial communities from deep shales in Ohio and West Virginia, USA.</title>
        <authorList>
            <person name="Wrighton K."/>
        </authorList>
    </citation>
    <scope>NUCLEOTIDE SEQUENCE [LARGE SCALE GENOMIC DNA]</scope>
    <source>
        <strain evidence="2 3">MSL 6dP</strain>
    </source>
</reference>
<dbReference type="RefSeq" id="WP_134115718.1">
    <property type="nucleotide sequence ID" value="NZ_SOEG01000006.1"/>
</dbReference>
<dbReference type="AlphaFoldDB" id="A0A4R8H020"/>
<keyword evidence="3" id="KW-1185">Reference proteome</keyword>
<evidence type="ECO:0000313" key="3">
    <source>
        <dbReference type="Proteomes" id="UP000295832"/>
    </source>
</evidence>
<dbReference type="InterPro" id="IPR013783">
    <property type="entry name" value="Ig-like_fold"/>
</dbReference>
<dbReference type="EMBL" id="SOEG01000006">
    <property type="protein sequence ID" value="TDX52525.1"/>
    <property type="molecule type" value="Genomic_DNA"/>
</dbReference>
<gene>
    <name evidence="2" type="ORF">C7959_10688</name>
</gene>
<evidence type="ECO:0008006" key="4">
    <source>
        <dbReference type="Google" id="ProtNLM"/>
    </source>
</evidence>
<protein>
    <recommendedName>
        <fullName evidence="4">Fibronectin type-III domain-containing protein</fullName>
    </recommendedName>
</protein>
<dbReference type="InterPro" id="IPR036116">
    <property type="entry name" value="FN3_sf"/>
</dbReference>
<feature type="region of interest" description="Disordered" evidence="1">
    <location>
        <begin position="775"/>
        <end position="804"/>
    </location>
</feature>
<dbReference type="CDD" id="cd00063">
    <property type="entry name" value="FN3"/>
    <property type="match status" value="1"/>
</dbReference>
<dbReference type="Gene3D" id="2.60.40.10">
    <property type="entry name" value="Immunoglobulins"/>
    <property type="match status" value="1"/>
</dbReference>
<organism evidence="2 3">
    <name type="scientific">Orenia marismortui</name>
    <dbReference type="NCBI Taxonomy" id="46469"/>
    <lineage>
        <taxon>Bacteria</taxon>
        <taxon>Bacillati</taxon>
        <taxon>Bacillota</taxon>
        <taxon>Clostridia</taxon>
        <taxon>Halanaerobiales</taxon>
        <taxon>Halobacteroidaceae</taxon>
        <taxon>Orenia</taxon>
    </lineage>
</organism>
<evidence type="ECO:0000313" key="2">
    <source>
        <dbReference type="EMBL" id="TDX52525.1"/>
    </source>
</evidence>
<dbReference type="STRING" id="926561.GCA_000379025_00721"/>
<dbReference type="InterPro" id="IPR003961">
    <property type="entry name" value="FN3_dom"/>
</dbReference>
<accession>A0A4R8H020</accession>
<dbReference type="PROSITE" id="PS51257">
    <property type="entry name" value="PROKAR_LIPOPROTEIN"/>
    <property type="match status" value="1"/>
</dbReference>
<evidence type="ECO:0000256" key="1">
    <source>
        <dbReference type="SAM" id="MobiDB-lite"/>
    </source>
</evidence>
<name>A0A4R8H020_9FIRM</name>